<dbReference type="PANTHER" id="PTHR24320">
    <property type="entry name" value="RETINOL DEHYDROGENASE"/>
    <property type="match status" value="1"/>
</dbReference>
<keyword evidence="6" id="KW-1185">Reference proteome</keyword>
<dbReference type="InterPro" id="IPR020904">
    <property type="entry name" value="Sc_DH/Rdtase_CS"/>
</dbReference>
<dbReference type="GO" id="GO:0016491">
    <property type="term" value="F:oxidoreductase activity"/>
    <property type="evidence" value="ECO:0007669"/>
    <property type="project" value="UniProtKB-KW"/>
</dbReference>
<dbReference type="SUPFAM" id="SSF51735">
    <property type="entry name" value="NAD(P)-binding Rossmann-fold domains"/>
    <property type="match status" value="1"/>
</dbReference>
<proteinExistence type="inferred from homology"/>
<protein>
    <recommendedName>
        <fullName evidence="7">Short-chain dehydrogenase/reductase-like protein</fullName>
    </recommendedName>
</protein>
<dbReference type="GeneID" id="11509604"/>
<organism evidence="5 6">
    <name type="scientific">Thermothelomyces thermophilus (strain ATCC 42464 / BCRC 31852 / DSM 1799)</name>
    <name type="common">Sporotrichum thermophile</name>
    <dbReference type="NCBI Taxonomy" id="573729"/>
    <lineage>
        <taxon>Eukaryota</taxon>
        <taxon>Fungi</taxon>
        <taxon>Dikarya</taxon>
        <taxon>Ascomycota</taxon>
        <taxon>Pezizomycotina</taxon>
        <taxon>Sordariomycetes</taxon>
        <taxon>Sordariomycetidae</taxon>
        <taxon>Sordariales</taxon>
        <taxon>Chaetomiaceae</taxon>
        <taxon>Thermothelomyces</taxon>
    </lineage>
</organism>
<dbReference type="PROSITE" id="PS00061">
    <property type="entry name" value="ADH_SHORT"/>
    <property type="match status" value="1"/>
</dbReference>
<gene>
    <name evidence="5" type="ORF">MYCTH_2305586</name>
</gene>
<evidence type="ECO:0000313" key="6">
    <source>
        <dbReference type="Proteomes" id="UP000007322"/>
    </source>
</evidence>
<evidence type="ECO:0000256" key="3">
    <source>
        <dbReference type="ARBA" id="ARBA00023002"/>
    </source>
</evidence>
<dbReference type="InterPro" id="IPR036291">
    <property type="entry name" value="NAD(P)-bd_dom_sf"/>
</dbReference>
<keyword evidence="3" id="KW-0560">Oxidoreductase</keyword>
<feature type="compositionally biased region" description="Polar residues" evidence="4">
    <location>
        <begin position="1"/>
        <end position="11"/>
    </location>
</feature>
<evidence type="ECO:0000313" key="5">
    <source>
        <dbReference type="EMBL" id="AEO58325.1"/>
    </source>
</evidence>
<name>G2QDG0_THET4</name>
<dbReference type="VEuPathDB" id="FungiDB:MYCTH_2305586"/>
<dbReference type="eggNOG" id="KOG1208">
    <property type="taxonomic scope" value="Eukaryota"/>
</dbReference>
<dbReference type="Proteomes" id="UP000007322">
    <property type="component" value="Chromosome 3"/>
</dbReference>
<dbReference type="OMA" id="INWENPT"/>
<dbReference type="KEGG" id="mtm:MYCTH_2305586"/>
<dbReference type="InParanoid" id="G2QDG0"/>
<feature type="region of interest" description="Disordered" evidence="4">
    <location>
        <begin position="1"/>
        <end position="20"/>
    </location>
</feature>
<sequence>MAPSPSLSTTWAHFHPPKPTFTDQDVPDLTGRVCVVTGSNTGIGKEVARILYSKNARVYVAARSQDKARSAIREIKESTPSSAGLLEFLSLDLSDLSHVREAARSFLAREQRLDVLFNNAGVMVGSASEPVPRTAQGYELCLGVNCVGTMLFTELLTPVLAATVNKPGGAGPGSVRVVWLSSFALELFAQANVGVPLDNLDYHLPKPGTERYGISKVGAWALGVEYAKRHRDDGIVSVPINPGNLTSELPRHQGVVLKTVARLVGYPPLFGAYTELWAAFSPEVTPDKSGSWVAPFGRFYPLREDLHKATRPEAEGGTGGTAKFWEWIQGQIQPYL</sequence>
<dbReference type="PRINTS" id="PR00081">
    <property type="entry name" value="GDHRDH"/>
</dbReference>
<evidence type="ECO:0008006" key="7">
    <source>
        <dbReference type="Google" id="ProtNLM"/>
    </source>
</evidence>
<dbReference type="PANTHER" id="PTHR24320:SF236">
    <property type="entry name" value="SHORT-CHAIN DEHYDROGENASE-RELATED"/>
    <property type="match status" value="1"/>
</dbReference>
<keyword evidence="2" id="KW-0521">NADP</keyword>
<dbReference type="Gene3D" id="3.40.50.720">
    <property type="entry name" value="NAD(P)-binding Rossmann-like Domain"/>
    <property type="match status" value="1"/>
</dbReference>
<evidence type="ECO:0000256" key="1">
    <source>
        <dbReference type="ARBA" id="ARBA00006484"/>
    </source>
</evidence>
<dbReference type="OrthoDB" id="191139at2759"/>
<comment type="similarity">
    <text evidence="1">Belongs to the short-chain dehydrogenases/reductases (SDR) family.</text>
</comment>
<accession>G2QDG0</accession>
<evidence type="ECO:0000256" key="2">
    <source>
        <dbReference type="ARBA" id="ARBA00022857"/>
    </source>
</evidence>
<dbReference type="AlphaFoldDB" id="G2QDG0"/>
<dbReference type="EMBL" id="CP003004">
    <property type="protein sequence ID" value="AEO58325.1"/>
    <property type="molecule type" value="Genomic_DNA"/>
</dbReference>
<reference evidence="5 6" key="1">
    <citation type="journal article" date="2011" name="Nat. Biotechnol.">
        <title>Comparative genomic analysis of the thermophilic biomass-degrading fungi Myceliophthora thermophila and Thielavia terrestris.</title>
        <authorList>
            <person name="Berka R.M."/>
            <person name="Grigoriev I.V."/>
            <person name="Otillar R."/>
            <person name="Salamov A."/>
            <person name="Grimwood J."/>
            <person name="Reid I."/>
            <person name="Ishmael N."/>
            <person name="John T."/>
            <person name="Darmond C."/>
            <person name="Moisan M.-C."/>
            <person name="Henrissat B."/>
            <person name="Coutinho P.M."/>
            <person name="Lombard V."/>
            <person name="Natvig D.O."/>
            <person name="Lindquist E."/>
            <person name="Schmutz J."/>
            <person name="Lucas S."/>
            <person name="Harris P."/>
            <person name="Powlowski J."/>
            <person name="Bellemare A."/>
            <person name="Taylor D."/>
            <person name="Butler G."/>
            <person name="de Vries R.P."/>
            <person name="Allijn I.E."/>
            <person name="van den Brink J."/>
            <person name="Ushinsky S."/>
            <person name="Storms R."/>
            <person name="Powell A.J."/>
            <person name="Paulsen I.T."/>
            <person name="Elbourne L.D.H."/>
            <person name="Baker S.E."/>
            <person name="Magnuson J."/>
            <person name="LaBoissiere S."/>
            <person name="Clutterbuck A.J."/>
            <person name="Martinez D."/>
            <person name="Wogulis M."/>
            <person name="de Leon A.L."/>
            <person name="Rey M.W."/>
            <person name="Tsang A."/>
        </authorList>
    </citation>
    <scope>NUCLEOTIDE SEQUENCE [LARGE SCALE GENOMIC DNA]</scope>
    <source>
        <strain evidence="6">ATCC 42464 / BCRC 31852 / DSM 1799</strain>
    </source>
</reference>
<dbReference type="RefSeq" id="XP_003663570.1">
    <property type="nucleotide sequence ID" value="XM_003663522.1"/>
</dbReference>
<dbReference type="Pfam" id="PF00106">
    <property type="entry name" value="adh_short"/>
    <property type="match status" value="1"/>
</dbReference>
<dbReference type="HOGENOM" id="CLU_010194_44_6_1"/>
<dbReference type="InterPro" id="IPR002347">
    <property type="entry name" value="SDR_fam"/>
</dbReference>
<evidence type="ECO:0000256" key="4">
    <source>
        <dbReference type="SAM" id="MobiDB-lite"/>
    </source>
</evidence>